<dbReference type="InterPro" id="IPR011990">
    <property type="entry name" value="TPR-like_helical_dom_sf"/>
</dbReference>
<evidence type="ECO:0000313" key="4">
    <source>
        <dbReference type="EMBL" id="KPJ63456.1"/>
    </source>
</evidence>
<accession>A0A0S7XLY3</accession>
<evidence type="ECO:0008006" key="6">
    <source>
        <dbReference type="Google" id="ProtNLM"/>
    </source>
</evidence>
<keyword evidence="1" id="KW-0677">Repeat</keyword>
<dbReference type="InterPro" id="IPR019734">
    <property type="entry name" value="TPR_rpt"/>
</dbReference>
<dbReference type="Pfam" id="PF13414">
    <property type="entry name" value="TPR_11"/>
    <property type="match status" value="1"/>
</dbReference>
<dbReference type="Pfam" id="PF07719">
    <property type="entry name" value="TPR_2"/>
    <property type="match status" value="1"/>
</dbReference>
<dbReference type="SUPFAM" id="SSF48452">
    <property type="entry name" value="TPR-like"/>
    <property type="match status" value="2"/>
</dbReference>
<evidence type="ECO:0000256" key="1">
    <source>
        <dbReference type="ARBA" id="ARBA00022737"/>
    </source>
</evidence>
<dbReference type="Gene3D" id="1.25.40.10">
    <property type="entry name" value="Tetratricopeptide repeat domain"/>
    <property type="match status" value="2"/>
</dbReference>
<feature type="repeat" description="TPR" evidence="3">
    <location>
        <begin position="407"/>
        <end position="440"/>
    </location>
</feature>
<evidence type="ECO:0000256" key="3">
    <source>
        <dbReference type="PROSITE-ProRule" id="PRU00339"/>
    </source>
</evidence>
<dbReference type="PANTHER" id="PTHR44943:SF8">
    <property type="entry name" value="TPR REPEAT-CONTAINING PROTEIN MJ0263"/>
    <property type="match status" value="1"/>
</dbReference>
<dbReference type="InterPro" id="IPR051685">
    <property type="entry name" value="Ycf3/AcsC/BcsC/TPR_MFPF"/>
</dbReference>
<protein>
    <recommendedName>
        <fullName evidence="6">UDP-N-acetylglucosamine--peptide N-acetylglucosaminyltransferase SPINDLY</fullName>
    </recommendedName>
</protein>
<proteinExistence type="predicted"/>
<dbReference type="EMBL" id="LIZX01000235">
    <property type="protein sequence ID" value="KPJ63456.1"/>
    <property type="molecule type" value="Genomic_DNA"/>
</dbReference>
<feature type="repeat" description="TPR" evidence="3">
    <location>
        <begin position="322"/>
        <end position="355"/>
    </location>
</feature>
<dbReference type="Pfam" id="PF13174">
    <property type="entry name" value="TPR_6"/>
    <property type="match status" value="1"/>
</dbReference>
<evidence type="ECO:0000256" key="2">
    <source>
        <dbReference type="ARBA" id="ARBA00022803"/>
    </source>
</evidence>
<dbReference type="PROSITE" id="PS50293">
    <property type="entry name" value="TPR_REGION"/>
    <property type="match status" value="2"/>
</dbReference>
<reference evidence="4 5" key="1">
    <citation type="journal article" date="2015" name="Microbiome">
        <title>Genomic resolution of linkages in carbon, nitrogen, and sulfur cycling among widespread estuary sediment bacteria.</title>
        <authorList>
            <person name="Baker B.J."/>
            <person name="Lazar C.S."/>
            <person name="Teske A.P."/>
            <person name="Dick G.J."/>
        </authorList>
    </citation>
    <scope>NUCLEOTIDE SEQUENCE [LARGE SCALE GENOMIC DNA]</scope>
    <source>
        <strain evidence="4">DG_54_3</strain>
    </source>
</reference>
<gene>
    <name evidence="4" type="ORF">AMJ44_14440</name>
</gene>
<keyword evidence="2 3" id="KW-0802">TPR repeat</keyword>
<organism evidence="4 5">
    <name type="scientific">candidate division WOR-1 bacterium DG_54_3</name>
    <dbReference type="NCBI Taxonomy" id="1703775"/>
    <lineage>
        <taxon>Bacteria</taxon>
        <taxon>Bacillati</taxon>
        <taxon>Saganbacteria</taxon>
    </lineage>
</organism>
<name>A0A0S7XLY3_UNCSA</name>
<sequence>MKKHSLISFVLVVAINALMLLLAGYATPEEGKIPITTTSEKARDYFLGGRDLFEKLRAQESIQFFERAIAEDSNFALAYIYLSQARAGTKEFFENLNRAVVLVDKVSEGERLWILGFEAGVNGFAMKQREYWQKLVAAYPKDERAHTLLGNQYFGQQDYAQAIEQYTKAIEINPDFSQPYNQLGYAHRFLVNYSEAEKAFKKYIQLIPDDPNPYDSYAELLMKMGRYDASIESYQKALAVDPNFVASHIGIATNLNFKGDHQEAREQLRKLYDIARSDNERRAAHFATTISYVDEGNMDKALEELNKQYAIAQTNNDAPAMAGDLVAMGNILFENGKLDEALTKFSDAVKVIEKSNLSEEVKDNTRRGYLFNAGRIAIKKKDFAKAKAKSAEYSKQVQAINNPFQIRLSHELAGMIALEEKDYDKALKEFQQANQQNPYNLYRMALAYEGKGEKDKARELCTAAVKFNALNSLNYAFMRKRAQQMLDSM</sequence>
<dbReference type="AlphaFoldDB" id="A0A0S7XLY3"/>
<feature type="repeat" description="TPR" evidence="3">
    <location>
        <begin position="211"/>
        <end position="244"/>
    </location>
</feature>
<dbReference type="PANTHER" id="PTHR44943">
    <property type="entry name" value="CELLULOSE SYNTHASE OPERON PROTEIN C"/>
    <property type="match status" value="1"/>
</dbReference>
<dbReference type="InterPro" id="IPR013105">
    <property type="entry name" value="TPR_2"/>
</dbReference>
<comment type="caution">
    <text evidence="4">The sequence shown here is derived from an EMBL/GenBank/DDBJ whole genome shotgun (WGS) entry which is preliminary data.</text>
</comment>
<dbReference type="SMART" id="SM00028">
    <property type="entry name" value="TPR"/>
    <property type="match status" value="9"/>
</dbReference>
<feature type="repeat" description="TPR" evidence="3">
    <location>
        <begin position="177"/>
        <end position="210"/>
    </location>
</feature>
<dbReference type="PROSITE" id="PS50005">
    <property type="entry name" value="TPR"/>
    <property type="match status" value="5"/>
</dbReference>
<feature type="repeat" description="TPR" evidence="3">
    <location>
        <begin position="143"/>
        <end position="176"/>
    </location>
</feature>
<dbReference type="Proteomes" id="UP000051861">
    <property type="component" value="Unassembled WGS sequence"/>
</dbReference>
<evidence type="ECO:0000313" key="5">
    <source>
        <dbReference type="Proteomes" id="UP000051861"/>
    </source>
</evidence>